<reference evidence="2 3" key="1">
    <citation type="submission" date="2016-04" db="EMBL/GenBank/DDBJ databases">
        <title>ATOL: Assembling a taxonomically balanced genome-scale reconstruction of the evolutionary history of the Enterobacteriaceae.</title>
        <authorList>
            <person name="Plunkett G.III."/>
            <person name="Neeno-Eckwall E.C."/>
            <person name="Glasner J.D."/>
            <person name="Perna N.T."/>
        </authorList>
    </citation>
    <scope>NUCLEOTIDE SEQUENCE [LARGE SCALE GENOMIC DNA]</scope>
    <source>
        <strain evidence="2 3">ATCC 19692</strain>
    </source>
</reference>
<protein>
    <submittedName>
        <fullName evidence="2">Uncharacterized protein</fullName>
    </submittedName>
</protein>
<dbReference type="EMBL" id="LXEN01000097">
    <property type="protein sequence ID" value="OAT26952.1"/>
    <property type="molecule type" value="Genomic_DNA"/>
</dbReference>
<name>A0A198FPQ4_9GAMM</name>
<evidence type="ECO:0000313" key="3">
    <source>
        <dbReference type="Proteomes" id="UP000094023"/>
    </source>
</evidence>
<evidence type="ECO:0000256" key="1">
    <source>
        <dbReference type="SAM" id="MobiDB-lite"/>
    </source>
</evidence>
<feature type="compositionally biased region" description="Low complexity" evidence="1">
    <location>
        <begin position="1"/>
        <end position="12"/>
    </location>
</feature>
<dbReference type="Proteomes" id="UP000094023">
    <property type="component" value="Unassembled WGS sequence"/>
</dbReference>
<accession>A0A198FPQ4</accession>
<feature type="compositionally biased region" description="Basic and acidic residues" evidence="1">
    <location>
        <begin position="33"/>
        <end position="45"/>
    </location>
</feature>
<sequence>MEDSSSSGSPSPQSVPPARHGSLPEQDISGKLLPEKQDNSVHQDDILSALPTLGLKDSPTENTEMRVAGGGITSRAIIIIG</sequence>
<evidence type="ECO:0000313" key="2">
    <source>
        <dbReference type="EMBL" id="OAT26952.1"/>
    </source>
</evidence>
<gene>
    <name evidence="2" type="ORF">M983_2057</name>
</gene>
<proteinExistence type="predicted"/>
<keyword evidence="3" id="KW-1185">Reference proteome</keyword>
<dbReference type="AlphaFoldDB" id="A0A198FPQ4"/>
<feature type="region of interest" description="Disordered" evidence="1">
    <location>
        <begin position="1"/>
        <end position="45"/>
    </location>
</feature>
<organism evidence="2 3">
    <name type="scientific">Proteus myxofaciens ATCC 19692</name>
    <dbReference type="NCBI Taxonomy" id="1354337"/>
    <lineage>
        <taxon>Bacteria</taxon>
        <taxon>Pseudomonadati</taxon>
        <taxon>Pseudomonadota</taxon>
        <taxon>Gammaproteobacteria</taxon>
        <taxon>Enterobacterales</taxon>
        <taxon>Morganellaceae</taxon>
        <taxon>Proteus</taxon>
    </lineage>
</organism>
<dbReference type="STRING" id="1354337.M983_2057"/>
<comment type="caution">
    <text evidence="2">The sequence shown here is derived from an EMBL/GenBank/DDBJ whole genome shotgun (WGS) entry which is preliminary data.</text>
</comment>